<dbReference type="AlphaFoldDB" id="A0A0V0GYQ2"/>
<name>A0A0V0GYQ2_SOLCH</name>
<organism evidence="1">
    <name type="scientific">Solanum chacoense</name>
    <name type="common">Chaco potato</name>
    <dbReference type="NCBI Taxonomy" id="4108"/>
    <lineage>
        <taxon>Eukaryota</taxon>
        <taxon>Viridiplantae</taxon>
        <taxon>Streptophyta</taxon>
        <taxon>Embryophyta</taxon>
        <taxon>Tracheophyta</taxon>
        <taxon>Spermatophyta</taxon>
        <taxon>Magnoliopsida</taxon>
        <taxon>eudicotyledons</taxon>
        <taxon>Gunneridae</taxon>
        <taxon>Pentapetalae</taxon>
        <taxon>asterids</taxon>
        <taxon>lamiids</taxon>
        <taxon>Solanales</taxon>
        <taxon>Solanaceae</taxon>
        <taxon>Solanoideae</taxon>
        <taxon>Solaneae</taxon>
        <taxon>Solanum</taxon>
    </lineage>
</organism>
<dbReference type="EMBL" id="GEDG01028350">
    <property type="protein sequence ID" value="JAP13240.1"/>
    <property type="molecule type" value="Transcribed_RNA"/>
</dbReference>
<evidence type="ECO:0000313" key="1">
    <source>
        <dbReference type="EMBL" id="JAP13240.1"/>
    </source>
</evidence>
<sequence length="60" mass="7114">MQTSQSLTRRLLAFSKTRRLLVFNKLHQNLWCITPIPTEGLEVQASYRTPKYFFHASLFQ</sequence>
<protein>
    <submittedName>
        <fullName evidence="1">Putative ovule protein</fullName>
    </submittedName>
</protein>
<proteinExistence type="predicted"/>
<reference evidence="1" key="1">
    <citation type="submission" date="2015-12" db="EMBL/GenBank/DDBJ databases">
        <title>Gene expression during late stages of embryo sac development: a critical building block for successful pollen-pistil interactions.</title>
        <authorList>
            <person name="Liu Y."/>
            <person name="Joly V."/>
            <person name="Sabar M."/>
            <person name="Matton D.P."/>
        </authorList>
    </citation>
    <scope>NUCLEOTIDE SEQUENCE</scope>
</reference>
<accession>A0A0V0GYQ2</accession>